<accession>A0A174PGF8</accession>
<dbReference type="InterPro" id="IPR001668">
    <property type="entry name" value="Mob_Pre"/>
</dbReference>
<dbReference type="AlphaFoldDB" id="A0A174PGF8"/>
<protein>
    <submittedName>
        <fullName evidence="3">Plasmid recombination enzyme</fullName>
    </submittedName>
</protein>
<evidence type="ECO:0000313" key="4">
    <source>
        <dbReference type="Proteomes" id="UP000095762"/>
    </source>
</evidence>
<organism evidence="3 4">
    <name type="scientific">Blautia obeum</name>
    <dbReference type="NCBI Taxonomy" id="40520"/>
    <lineage>
        <taxon>Bacteria</taxon>
        <taxon>Bacillati</taxon>
        <taxon>Bacillota</taxon>
        <taxon>Clostridia</taxon>
        <taxon>Lachnospirales</taxon>
        <taxon>Lachnospiraceae</taxon>
        <taxon>Blautia</taxon>
    </lineage>
</organism>
<evidence type="ECO:0000313" key="3">
    <source>
        <dbReference type="EMBL" id="CUP58906.1"/>
    </source>
</evidence>
<proteinExistence type="inferred from homology"/>
<dbReference type="GO" id="GO:0006310">
    <property type="term" value="P:DNA recombination"/>
    <property type="evidence" value="ECO:0007669"/>
    <property type="project" value="InterPro"/>
</dbReference>
<dbReference type="RefSeq" id="WP_055059119.1">
    <property type="nucleotide sequence ID" value="NZ_CZBP01000001.1"/>
</dbReference>
<keyword evidence="2" id="KW-0175">Coiled coil</keyword>
<feature type="coiled-coil region" evidence="2">
    <location>
        <begin position="233"/>
        <end position="303"/>
    </location>
</feature>
<evidence type="ECO:0000256" key="2">
    <source>
        <dbReference type="SAM" id="Coils"/>
    </source>
</evidence>
<dbReference type="Pfam" id="PF01076">
    <property type="entry name" value="Mob_Pre"/>
    <property type="match status" value="1"/>
</dbReference>
<gene>
    <name evidence="3" type="ORF">ERS852569_00080</name>
</gene>
<evidence type="ECO:0000256" key="1">
    <source>
        <dbReference type="ARBA" id="ARBA00010657"/>
    </source>
</evidence>
<dbReference type="NCBIfam" id="NF041497">
    <property type="entry name" value="MobV"/>
    <property type="match status" value="1"/>
</dbReference>
<dbReference type="EMBL" id="CZBP01000001">
    <property type="protein sequence ID" value="CUP58906.1"/>
    <property type="molecule type" value="Genomic_DNA"/>
</dbReference>
<name>A0A174PGF8_9FIRM</name>
<sequence length="379" mass="44330">MGYCFMDIKKIKSLNVMAAKYKHNYREITVPNAVPELSGMNRELVPLIGKDGNPVDYNEAFKQKMESLEYYKDHKLRSNAVLAYEIVTTFSHEDAGKVDVEKWQEDNVKWLKDTFNLTPENGNCVLSVMYHGDEYGNVHCHSLVVPVNEEGRICASRFTDGAAALRRLQDSYAKAMQEHGLKRGIERSSAKHQDIKKFYTKLNQTMDIPRPERGESANSFRERILSLIQEERAASLREMLNKETKMRQELDEQNERAKKAAMNIVSSQRAEFKEEEVKLRRKNQELSDQVGKLEKKYVEMDKLCGEMNTKYLKLEEKSKKTLQDLHKVERLKEIVEENTYRNQVMSYMKDEMPEFAEKMDQDYEAAKQMYESRDVTLDR</sequence>
<comment type="similarity">
    <text evidence="1">Belongs to the plasmid mobilization pre family.</text>
</comment>
<dbReference type="Gene3D" id="3.30.930.30">
    <property type="match status" value="1"/>
</dbReference>
<dbReference type="Proteomes" id="UP000095762">
    <property type="component" value="Unassembled WGS sequence"/>
</dbReference>
<dbReference type="CDD" id="cd17242">
    <property type="entry name" value="MobM_relaxase"/>
    <property type="match status" value="1"/>
</dbReference>
<dbReference type="GO" id="GO:0003677">
    <property type="term" value="F:DNA binding"/>
    <property type="evidence" value="ECO:0007669"/>
    <property type="project" value="InterPro"/>
</dbReference>
<reference evidence="3 4" key="1">
    <citation type="submission" date="2015-09" db="EMBL/GenBank/DDBJ databases">
        <authorList>
            <consortium name="Pathogen Informatics"/>
        </authorList>
    </citation>
    <scope>NUCLEOTIDE SEQUENCE [LARGE SCALE GENOMIC DNA]</scope>
    <source>
        <strain evidence="3 4">2789STDY5834957</strain>
    </source>
</reference>